<accession>A0A934N6K3</accession>
<dbReference type="InterPro" id="IPR011006">
    <property type="entry name" value="CheY-like_superfamily"/>
</dbReference>
<sequence>MTTKPTVLLLEDTRSEREQLRELLNGLGLAVTATESPAMARRLVMRGADLDLAVIDWDMAHANEDEPTSRRVLEALAENARGTPTVVYARNMMRTAVVDAVMHAHPGALIHDKDQGLSSLEERLVGLLSAQVGDLVLDNRQRSFVHHLPSDTRFKHRAGFRLMTSHPHDVVFPRDDRAMQSGLTRFRQWLDEVESSVRVLSLGMATHRYRLEVTENRRAHHH</sequence>
<feature type="modified residue" description="4-aspartylphosphate" evidence="1">
    <location>
        <position position="56"/>
    </location>
</feature>
<evidence type="ECO:0000256" key="1">
    <source>
        <dbReference type="PROSITE-ProRule" id="PRU00169"/>
    </source>
</evidence>
<dbReference type="InterPro" id="IPR001789">
    <property type="entry name" value="Sig_transdc_resp-reg_receiver"/>
</dbReference>
<dbReference type="RefSeq" id="WP_337313592.1">
    <property type="nucleotide sequence ID" value="NZ_JAEKNS010000143.1"/>
</dbReference>
<evidence type="ECO:0000313" key="3">
    <source>
        <dbReference type="EMBL" id="MBJ7595983.1"/>
    </source>
</evidence>
<reference evidence="3 4" key="1">
    <citation type="submission" date="2020-10" db="EMBL/GenBank/DDBJ databases">
        <title>Ca. Dormibacterota MAGs.</title>
        <authorList>
            <person name="Montgomery K."/>
        </authorList>
    </citation>
    <scope>NUCLEOTIDE SEQUENCE [LARGE SCALE GENOMIC DNA]</scope>
    <source>
        <strain evidence="3">SC8812_S17_18</strain>
    </source>
</reference>
<gene>
    <name evidence="3" type="ORF">JF886_14215</name>
</gene>
<dbReference type="PROSITE" id="PS50110">
    <property type="entry name" value="RESPONSE_REGULATORY"/>
    <property type="match status" value="1"/>
</dbReference>
<dbReference type="SUPFAM" id="SSF52172">
    <property type="entry name" value="CheY-like"/>
    <property type="match status" value="1"/>
</dbReference>
<evidence type="ECO:0000313" key="4">
    <source>
        <dbReference type="Proteomes" id="UP000606991"/>
    </source>
</evidence>
<organism evidence="3 4">
    <name type="scientific">Candidatus Aeolococcus gillhamiae</name>
    <dbReference type="NCBI Taxonomy" id="3127015"/>
    <lineage>
        <taxon>Bacteria</taxon>
        <taxon>Bacillati</taxon>
        <taxon>Candidatus Dormiibacterota</taxon>
        <taxon>Candidatus Dormibacteria</taxon>
        <taxon>Candidatus Aeolococcales</taxon>
        <taxon>Candidatus Aeolococcaceae</taxon>
        <taxon>Candidatus Aeolococcus</taxon>
    </lineage>
</organism>
<dbReference type="Proteomes" id="UP000606991">
    <property type="component" value="Unassembled WGS sequence"/>
</dbReference>
<dbReference type="Gene3D" id="3.40.50.2300">
    <property type="match status" value="1"/>
</dbReference>
<keyword evidence="1" id="KW-0597">Phosphoprotein</keyword>
<dbReference type="GO" id="GO:0000160">
    <property type="term" value="P:phosphorelay signal transduction system"/>
    <property type="evidence" value="ECO:0007669"/>
    <property type="project" value="InterPro"/>
</dbReference>
<comment type="caution">
    <text evidence="3">The sequence shown here is derived from an EMBL/GenBank/DDBJ whole genome shotgun (WGS) entry which is preliminary data.</text>
</comment>
<proteinExistence type="predicted"/>
<name>A0A934N6K3_9BACT</name>
<dbReference type="AlphaFoldDB" id="A0A934N6K3"/>
<dbReference type="EMBL" id="JAEKNS010000143">
    <property type="protein sequence ID" value="MBJ7595983.1"/>
    <property type="molecule type" value="Genomic_DNA"/>
</dbReference>
<feature type="domain" description="Response regulatory" evidence="2">
    <location>
        <begin position="6"/>
        <end position="128"/>
    </location>
</feature>
<protein>
    <recommendedName>
        <fullName evidence="2">Response regulatory domain-containing protein</fullName>
    </recommendedName>
</protein>
<evidence type="ECO:0000259" key="2">
    <source>
        <dbReference type="PROSITE" id="PS50110"/>
    </source>
</evidence>